<reference evidence="2" key="1">
    <citation type="journal article" date="2014" name="Environ. Microbiol.">
        <title>Comparative genomics of the marine bacterial genus Glaciecola reveals the high degree of genomic diversity and genomic characteristic for cold adaptation.</title>
        <authorList>
            <person name="Qin Q.L."/>
            <person name="Xie B.B."/>
            <person name="Yu Y."/>
            <person name="Shu Y.L."/>
            <person name="Rong J.C."/>
            <person name="Zhang Y.J."/>
            <person name="Zhao D.L."/>
            <person name="Chen X.L."/>
            <person name="Zhang X.Y."/>
            <person name="Chen B."/>
            <person name="Zhou B.C."/>
            <person name="Zhang Y.Z."/>
        </authorList>
    </citation>
    <scope>NUCLEOTIDE SEQUENCE [LARGE SCALE GENOMIC DNA]</scope>
    <source>
        <strain evidence="2">LMG 21857</strain>
    </source>
</reference>
<dbReference type="STRING" id="1129793.GPLA_0259"/>
<organism evidence="1 2">
    <name type="scientific">Paraglaciecola polaris LMG 21857</name>
    <dbReference type="NCBI Taxonomy" id="1129793"/>
    <lineage>
        <taxon>Bacteria</taxon>
        <taxon>Pseudomonadati</taxon>
        <taxon>Pseudomonadota</taxon>
        <taxon>Gammaproteobacteria</taxon>
        <taxon>Alteromonadales</taxon>
        <taxon>Alteromonadaceae</taxon>
        <taxon>Paraglaciecola</taxon>
    </lineage>
</organism>
<gene>
    <name evidence="1" type="ORF">GPLA_0259</name>
</gene>
<keyword evidence="2" id="KW-1185">Reference proteome</keyword>
<dbReference type="AlphaFoldDB" id="K6ZQN6"/>
<dbReference type="OrthoDB" id="4048724at2"/>
<proteinExistence type="predicted"/>
<dbReference type="RefSeq" id="WP_007102984.1">
    <property type="nucleotide sequence ID" value="NZ_BAER01000014.1"/>
</dbReference>
<protein>
    <recommendedName>
        <fullName evidence="3">Phytanoyl-CoA dioxygenase</fullName>
    </recommendedName>
</protein>
<evidence type="ECO:0008006" key="3">
    <source>
        <dbReference type="Google" id="ProtNLM"/>
    </source>
</evidence>
<name>K6ZQN6_9ALTE</name>
<dbReference type="Proteomes" id="UP000006322">
    <property type="component" value="Unassembled WGS sequence"/>
</dbReference>
<evidence type="ECO:0000313" key="1">
    <source>
        <dbReference type="EMBL" id="GAC31178.1"/>
    </source>
</evidence>
<accession>K6ZQN6</accession>
<sequence length="243" mass="27282">MLHTTSTLGPNIAINPALNIQLVRVGISQTPILVIDDYLQSTAELIHYARFHGKFSPDNTSYYPGVRSKLPKEYVVACLKPLMKRLYSVFAIPTQLRPNPIDNTFSLVTVESENLLPVQTLPHFDTCDPNLLAVVHYLNPLSHGGTGFFRHNRSAIERVNLGGEQEYLMDVQRLLNKSPHSQSQYCATSHPAYTCIYQVPYQQNRLLIYPGNLLHSALINKTGDINTDPSTGRLTANMFIKFS</sequence>
<dbReference type="Pfam" id="PF20043">
    <property type="entry name" value="DUF6445"/>
    <property type="match status" value="1"/>
</dbReference>
<comment type="caution">
    <text evidence="1">The sequence shown here is derived from an EMBL/GenBank/DDBJ whole genome shotgun (WGS) entry which is preliminary data.</text>
</comment>
<dbReference type="InterPro" id="IPR045617">
    <property type="entry name" value="DUF6445"/>
</dbReference>
<dbReference type="EMBL" id="BAER01000014">
    <property type="protein sequence ID" value="GAC31178.1"/>
    <property type="molecule type" value="Genomic_DNA"/>
</dbReference>
<evidence type="ECO:0000313" key="2">
    <source>
        <dbReference type="Proteomes" id="UP000006322"/>
    </source>
</evidence>